<keyword evidence="2" id="KW-0819">tRNA processing</keyword>
<dbReference type="Proteomes" id="UP000663760">
    <property type="component" value="Chromosome 9"/>
</dbReference>
<organism evidence="7 8">
    <name type="scientific">Spirodela intermedia</name>
    <name type="common">Intermediate duckweed</name>
    <dbReference type="NCBI Taxonomy" id="51605"/>
    <lineage>
        <taxon>Eukaryota</taxon>
        <taxon>Viridiplantae</taxon>
        <taxon>Streptophyta</taxon>
        <taxon>Embryophyta</taxon>
        <taxon>Tracheophyta</taxon>
        <taxon>Spermatophyta</taxon>
        <taxon>Magnoliopsida</taxon>
        <taxon>Liliopsida</taxon>
        <taxon>Araceae</taxon>
        <taxon>Lemnoideae</taxon>
        <taxon>Spirodela</taxon>
    </lineage>
</organism>
<feature type="domain" description="tRNA (32-2'-O)-methyltransferase regulator THADA-like TPR repeats region" evidence="5">
    <location>
        <begin position="653"/>
        <end position="891"/>
    </location>
</feature>
<dbReference type="Pfam" id="PF25151">
    <property type="entry name" value="TPR_Trm732_C"/>
    <property type="match status" value="1"/>
</dbReference>
<evidence type="ECO:0000259" key="6">
    <source>
        <dbReference type="Pfam" id="PF25151"/>
    </source>
</evidence>
<sequence>MSAKWRALQHRHRYTYSSVVFPASFLRALTSLESAAPPSSRLVSRFLSELRIVASLDTTYAQVAAAKDLSNSFAELLAGGDGGAAGDLVPAAAALYLEMLFVENSLPLHRTLISALARSRKALPMVESCLVSLCREHGRLGREGRKPFLVSRALLSLISYPKLGFLNGVLGRCAAMAGLDVSVGVAGVAEDIGLGSRPSPAVMEQCQDAMSCLYYLLQKFPSRFGSSDQREKQEKEEEDDDEEEEGSTGFALILEAIVRVLKSSSFSRDCLVAAGVSFCAALQTRLSSDQLASFIAWGFFRIDGGRWQSFDTKMPMGGVDLFKEISEFPVLGRICLLRGMLTAVPRAVLNTRFGGSNGLILWTILYDGILPELCNYCENPVDSHFNFHVLTVTQICLQQIRTSLSADLTDFSQDYDPLPGSITARLLRIIWNNLEDPLNQTVKQVHLIFDLLLDIELLVPAGEGAQGRNQFLYKIASDLLRLGPRCKGRYAPLASLTRRLSAKTLLDLSPQLVFDSINAYMDDDVCCAITSFLKCFFECLRDECWSSHGVDQGYAEFRALSLPPVMQGLLHGTSKLRSNLNTYALPVVLEIDVDSIFPMLASISVGPNQEESETRKMDATSGQSDAILESTQFMNAVGGHADDELGRKQCMDVASGQRVAALVSLLKVSRQLALVGGDIDWDGGSSAHAALCVKGVRVKVPIVWFVHALTHVDENVRVDAAESLFLNPKTASLPSLLELKLMREVVPLNMRCCSTGFQMRWTSLFRKFFLRVRTALERQVKQGSWLPNEGSVSNGDACADHGRCEDIQRARNLLSFMKWLSAFLFSSCYCSAPYERKTMAMGLLLTMLDAWPAVPPPQGGATLYPYSEGFTSPELTLSLVGSIVDSWDRLRESSFRILLHFPSPLPGMASCESVKGVIRWAKKLVCSPRVRESDAGALTLRLIFRKYVLELGWVVWVSDDVICHSSQSEMTNGSSKIGMIKNRASLVQYISSLIDWLRIVVELGERDLSEACRNCFVHGVLLALRYTFEEFDWSLIVNSSSSSDMKSALEELLGLVMRITSLALWVVSADAWYLPDETDDMDNEEAFISDMSVERDHDPSLHSEGSLKLAENAQAADQAVMVGCWLAMKEVSLLLGTIIRKIPLPSCDNMPDSRKPPHRIGDPRVMVAADTMLDVEQLEAIGSHFLQVLLKMKHNGAIDKTRAGFTALCNRLLCSNVPRLCRMTEFWMDQLMERIIAKGQSVDDLLRRSAGIPAAFMALFLSEPEGAPKKLLPCALGWLIDVAKKSLCSEACNPKNMLLGDEFPEGSNNVSSQSLSMESDLSTNIPKTRDEGVIPTVHAFNVLRAAFNDTNLSADTSGFCAEALIIAVRSFSSPYWEVRNSACLAYTALVRRMIGFLNVQKRDSARRALTGLEFFHRYPALHSFLFDELKIATRFPGSSFSGRPESNVANAIHPSLCPILILLSRLKPSLVGNEADDPLDPFLFMPFIRRCATQSNLRVRVLASRALTGLVSNEKLPTVLKGVAQCLPSGGSEVARKEAGLRVSGSLNESEDDKPAAAPLCVSFNSIHGILMQLNSLVDGNCRNLKDDSKKDLIISDLTCDLWKCSWMGSFRSCPCPTLISSYLRVLGHMFDIAIVSKGSSALIRIKTLLLELSSECLDGEKSGGLAFFDPTVVEVRKQAAASFFGCFFAGNLEAPEEHLSSPKPAVPGSDLRERPKINGAAFRSREDLQGRSPLGLQEKMRFCISDPCCEVRLVTLKLLLKFVKSAGACTRLSTTTHGWLRAGLQPMLMELLATEENPRCIYYILSNIFSWNLLHFVGGSNPTNHGDLMHIGAMGRDSVLSFWERLGALIASTSSSKARVILICCMGLCIRRFRLLTDSDSEKSSSGFARPGIWGRWDSISGCIDKFLLLVKKHSSPAEPVNLRKAAADGIVASGLLEEAILVGAYTKRNQTPAEDLPICEIDWESGSLSLLRPSDRFHLYGTRVLEAWFTCIQLLEDEDMCLRQKLAEDVQGCIGSYTSRQSPLLQVERVIELSFDLLSSIFGNWVLYLDHLLTWVFSSGDYEAAQSGNLVRQVFDKEIDNHHEEKLLICQICCSHCEKLLKSPSWAAAAAAAGSESPLGRKLSEFLGAWRSRFIHRLVSFSDEYLEGQQGRGGWVGGVGNHKDTFLRVYGGLLGLYALLQSPMAAGSQFPEIVSEESNKLGKAISPFLTNPLTSRLYSLVEMSLEGRTLGGGPREAPAGEDFHPYFLLR</sequence>
<evidence type="ECO:0000256" key="3">
    <source>
        <dbReference type="SAM" id="MobiDB-lite"/>
    </source>
</evidence>
<feature type="region of interest" description="Disordered" evidence="3">
    <location>
        <begin position="225"/>
        <end position="247"/>
    </location>
</feature>
<dbReference type="GO" id="GO:0030488">
    <property type="term" value="P:tRNA methylation"/>
    <property type="evidence" value="ECO:0007669"/>
    <property type="project" value="TreeGrafter"/>
</dbReference>
<evidence type="ECO:0000313" key="7">
    <source>
        <dbReference type="EMBL" id="CAA7401891.1"/>
    </source>
</evidence>
<dbReference type="Pfam" id="PF25150">
    <property type="entry name" value="TPR_Trm732"/>
    <property type="match status" value="1"/>
</dbReference>
<keyword evidence="8" id="KW-1185">Reference proteome</keyword>
<proteinExistence type="inferred from homology"/>
<accession>A0A7I8KWA4</accession>
<dbReference type="Pfam" id="PF10350">
    <property type="entry name" value="DUF2428"/>
    <property type="match status" value="1"/>
</dbReference>
<dbReference type="PANTHER" id="PTHR14387:SF0">
    <property type="entry name" value="DUF2428 DOMAIN-CONTAINING PROTEIN"/>
    <property type="match status" value="1"/>
</dbReference>
<name>A0A7I8KWA4_SPIIN</name>
<dbReference type="InterPro" id="IPR056842">
    <property type="entry name" value="THADA-like_TPR_C"/>
</dbReference>
<evidence type="ECO:0000313" key="8">
    <source>
        <dbReference type="Proteomes" id="UP000663760"/>
    </source>
</evidence>
<evidence type="ECO:0000256" key="1">
    <source>
        <dbReference type="ARBA" id="ARBA00010409"/>
    </source>
</evidence>
<protein>
    <submittedName>
        <fullName evidence="7">Uncharacterized protein</fullName>
    </submittedName>
</protein>
<feature type="domain" description="tRNA (32-2'-O)-methyltransferase regulator THADA-like C-terminal TPR repeats region" evidence="6">
    <location>
        <begin position="1379"/>
        <end position="1525"/>
    </location>
</feature>
<evidence type="ECO:0000259" key="5">
    <source>
        <dbReference type="Pfam" id="PF25150"/>
    </source>
</evidence>
<feature type="domain" description="DUF2428" evidence="4">
    <location>
        <begin position="1048"/>
        <end position="1377"/>
    </location>
</feature>
<dbReference type="InterPro" id="IPR056843">
    <property type="entry name" value="THADA-like_TPR"/>
</dbReference>
<feature type="compositionally biased region" description="Acidic residues" evidence="3">
    <location>
        <begin position="236"/>
        <end position="246"/>
    </location>
</feature>
<reference evidence="7" key="1">
    <citation type="submission" date="2020-02" db="EMBL/GenBank/DDBJ databases">
        <authorList>
            <person name="Scholz U."/>
            <person name="Mascher M."/>
            <person name="Fiebig A."/>
        </authorList>
    </citation>
    <scope>NUCLEOTIDE SEQUENCE</scope>
</reference>
<dbReference type="OrthoDB" id="73997at2759"/>
<evidence type="ECO:0000256" key="2">
    <source>
        <dbReference type="ARBA" id="ARBA00022694"/>
    </source>
</evidence>
<comment type="similarity">
    <text evidence="1">Belongs to the THADA family.</text>
</comment>
<dbReference type="InterPro" id="IPR019442">
    <property type="entry name" value="THADA/TRM732_DUF2428"/>
</dbReference>
<dbReference type="SUPFAM" id="SSF48371">
    <property type="entry name" value="ARM repeat"/>
    <property type="match status" value="2"/>
</dbReference>
<dbReference type="EMBL" id="LR746272">
    <property type="protein sequence ID" value="CAA7401891.1"/>
    <property type="molecule type" value="Genomic_DNA"/>
</dbReference>
<gene>
    <name evidence="7" type="ORF">SI8410_09012569</name>
</gene>
<dbReference type="GO" id="GO:0005829">
    <property type="term" value="C:cytosol"/>
    <property type="evidence" value="ECO:0007669"/>
    <property type="project" value="TreeGrafter"/>
</dbReference>
<dbReference type="PANTHER" id="PTHR14387">
    <property type="entry name" value="THADA/DEATH RECEPTOR INTERACTING PROTEIN"/>
    <property type="match status" value="1"/>
</dbReference>
<dbReference type="InterPro" id="IPR016024">
    <property type="entry name" value="ARM-type_fold"/>
</dbReference>
<evidence type="ECO:0000259" key="4">
    <source>
        <dbReference type="Pfam" id="PF10350"/>
    </source>
</evidence>
<dbReference type="InterPro" id="IPR051954">
    <property type="entry name" value="tRNA_methyltransferase_THADA"/>
</dbReference>